<evidence type="ECO:0000256" key="1">
    <source>
        <dbReference type="ARBA" id="ARBA00022801"/>
    </source>
</evidence>
<evidence type="ECO:0000256" key="3">
    <source>
        <dbReference type="SAM" id="SignalP"/>
    </source>
</evidence>
<dbReference type="InterPro" id="IPR051595">
    <property type="entry name" value="GH25_Enzymes"/>
</dbReference>
<dbReference type="EMBL" id="KB206332">
    <property type="protein sequence ID" value="ELP92737.1"/>
    <property type="molecule type" value="Genomic_DNA"/>
</dbReference>
<dbReference type="GO" id="GO:0007165">
    <property type="term" value="P:signal transduction"/>
    <property type="evidence" value="ECO:0007669"/>
    <property type="project" value="TreeGrafter"/>
</dbReference>
<name>A0A0A1UGK1_ENTIV</name>
<feature type="chain" id="PRO_5012926680" evidence="3">
    <location>
        <begin position="16"/>
        <end position="213"/>
    </location>
</feature>
<accession>A0A0A1UGK1</accession>
<keyword evidence="3" id="KW-0732">Signal</keyword>
<dbReference type="PANTHER" id="PTHR23208">
    <property type="entry name" value="LYSOZYME PROTEIN"/>
    <property type="match status" value="1"/>
</dbReference>
<dbReference type="PANTHER" id="PTHR23208:SF36">
    <property type="entry name" value="LYSOZYME-RELATED"/>
    <property type="match status" value="1"/>
</dbReference>
<dbReference type="InterPro" id="IPR017853">
    <property type="entry name" value="GH"/>
</dbReference>
<dbReference type="Proteomes" id="UP000014680">
    <property type="component" value="Unassembled WGS sequence"/>
</dbReference>
<dbReference type="KEGG" id="eiv:EIN_371490"/>
<proteinExistence type="predicted"/>
<dbReference type="SUPFAM" id="SSF51445">
    <property type="entry name" value="(Trans)glycosidases"/>
    <property type="match status" value="1"/>
</dbReference>
<evidence type="ECO:0000313" key="4">
    <source>
        <dbReference type="EMBL" id="ELP92737.1"/>
    </source>
</evidence>
<dbReference type="GO" id="GO:0016798">
    <property type="term" value="F:hydrolase activity, acting on glycosyl bonds"/>
    <property type="evidence" value="ECO:0007669"/>
    <property type="project" value="UniProtKB-KW"/>
</dbReference>
<reference evidence="4 5" key="1">
    <citation type="submission" date="2012-10" db="EMBL/GenBank/DDBJ databases">
        <authorList>
            <person name="Zafar N."/>
            <person name="Inman J."/>
            <person name="Hall N."/>
            <person name="Lorenzi H."/>
            <person name="Caler E."/>
        </authorList>
    </citation>
    <scope>NUCLEOTIDE SEQUENCE [LARGE SCALE GENOMIC DNA]</scope>
    <source>
        <strain evidence="4 5">IP1</strain>
    </source>
</reference>
<dbReference type="VEuPathDB" id="AmoebaDB:EIN_371490"/>
<keyword evidence="1" id="KW-0378">Hydrolase</keyword>
<dbReference type="OrthoDB" id="25039at2759"/>
<protein>
    <submittedName>
        <fullName evidence="4">Lysozyme, putative</fullName>
    </submittedName>
</protein>
<evidence type="ECO:0000256" key="2">
    <source>
        <dbReference type="ARBA" id="ARBA00023295"/>
    </source>
</evidence>
<dbReference type="GeneID" id="14891610"/>
<gene>
    <name evidence="4" type="ORF">EIN_371490</name>
</gene>
<dbReference type="OMA" id="TFAMCEH"/>
<feature type="signal peptide" evidence="3">
    <location>
        <begin position="1"/>
        <end position="15"/>
    </location>
</feature>
<keyword evidence="5" id="KW-1185">Reference proteome</keyword>
<sequence length="213" mass="23370">MLLLFALVLSIHAWCDHRDVIGKDLIDGTLAGCLAGKHTYAAAVAFTDDGKFNLNVMKNSAYLRGAGFREKGIDFIFRPCVSCGDTAGQLSGYHVNSVQFSHNGVIVEIRVGQWSSNKQTNIAEMESLMKAALKVNNDKEPVMILTSKEDWEAIFGADYVSDIARAFPLIYVGDTNDNMDDFVAFGSWTKATEKMKGGKVLLCNTSLLQTVRC</sequence>
<dbReference type="RefSeq" id="XP_004259508.1">
    <property type="nucleotide sequence ID" value="XM_004259460.1"/>
</dbReference>
<dbReference type="AlphaFoldDB" id="A0A0A1UGK1"/>
<evidence type="ECO:0000313" key="5">
    <source>
        <dbReference type="Proteomes" id="UP000014680"/>
    </source>
</evidence>
<keyword evidence="2" id="KW-0326">Glycosidase</keyword>
<organism evidence="4 5">
    <name type="scientific">Entamoeba invadens IP1</name>
    <dbReference type="NCBI Taxonomy" id="370355"/>
    <lineage>
        <taxon>Eukaryota</taxon>
        <taxon>Amoebozoa</taxon>
        <taxon>Evosea</taxon>
        <taxon>Archamoebae</taxon>
        <taxon>Mastigamoebida</taxon>
        <taxon>Entamoebidae</taxon>
        <taxon>Entamoeba</taxon>
    </lineage>
</organism>